<organism evidence="4 5">
    <name type="scientific">Cellulomonas aerilata</name>
    <dbReference type="NCBI Taxonomy" id="515326"/>
    <lineage>
        <taxon>Bacteria</taxon>
        <taxon>Bacillati</taxon>
        <taxon>Actinomycetota</taxon>
        <taxon>Actinomycetes</taxon>
        <taxon>Micrococcales</taxon>
        <taxon>Cellulomonadaceae</taxon>
        <taxon>Cellulomonas</taxon>
    </lineage>
</organism>
<dbReference type="PANTHER" id="PTHR43877:SF1">
    <property type="entry name" value="ACETYLTRANSFERASE"/>
    <property type="match status" value="1"/>
</dbReference>
<keyword evidence="2" id="KW-0012">Acyltransferase</keyword>
<dbReference type="InterPro" id="IPR000182">
    <property type="entry name" value="GNAT_dom"/>
</dbReference>
<keyword evidence="5" id="KW-1185">Reference proteome</keyword>
<dbReference type="AlphaFoldDB" id="A0A512DH26"/>
<sequence length="177" mass="19931">MVWPMGEEAEVAIRTARVDDAASIARVHIASWQQAYEGIVPADYLRALDPADRTERWATDLRNAERDGVRTWVADDGGRILGFASVGPARDEDASREQEEIYSMYLDPTMWGKGVARDLMRTVLNAVRSGTPVSLWVLAANERARHFYRRHGFTPDGSERMEEFGGAPLLEVRLRRG</sequence>
<dbReference type="EMBL" id="BJYY01000022">
    <property type="protein sequence ID" value="GEO35765.1"/>
    <property type="molecule type" value="Genomic_DNA"/>
</dbReference>
<dbReference type="GO" id="GO:0016747">
    <property type="term" value="F:acyltransferase activity, transferring groups other than amino-acyl groups"/>
    <property type="evidence" value="ECO:0007669"/>
    <property type="project" value="InterPro"/>
</dbReference>
<comment type="caution">
    <text evidence="4">The sequence shown here is derived from an EMBL/GenBank/DDBJ whole genome shotgun (WGS) entry which is preliminary data.</text>
</comment>
<keyword evidence="1 4" id="KW-0808">Transferase</keyword>
<accession>A0A512DH26</accession>
<dbReference type="CDD" id="cd04301">
    <property type="entry name" value="NAT_SF"/>
    <property type="match status" value="1"/>
</dbReference>
<feature type="domain" description="N-acetyltransferase" evidence="3">
    <location>
        <begin position="11"/>
        <end position="175"/>
    </location>
</feature>
<dbReference type="Proteomes" id="UP000321181">
    <property type="component" value="Unassembled WGS sequence"/>
</dbReference>
<proteinExistence type="predicted"/>
<dbReference type="InterPro" id="IPR050832">
    <property type="entry name" value="Bact_Acetyltransf"/>
</dbReference>
<evidence type="ECO:0000313" key="5">
    <source>
        <dbReference type="Proteomes" id="UP000321181"/>
    </source>
</evidence>
<dbReference type="InterPro" id="IPR016181">
    <property type="entry name" value="Acyl_CoA_acyltransferase"/>
</dbReference>
<evidence type="ECO:0000256" key="1">
    <source>
        <dbReference type="ARBA" id="ARBA00022679"/>
    </source>
</evidence>
<dbReference type="Pfam" id="PF00583">
    <property type="entry name" value="Acetyltransf_1"/>
    <property type="match status" value="1"/>
</dbReference>
<gene>
    <name evidence="4" type="ORF">CAE01nite_34900</name>
</gene>
<reference evidence="4 5" key="1">
    <citation type="submission" date="2019-07" db="EMBL/GenBank/DDBJ databases">
        <title>Whole genome shotgun sequence of Cellulomonas aerilata NBRC 106308.</title>
        <authorList>
            <person name="Hosoyama A."/>
            <person name="Uohara A."/>
            <person name="Ohji S."/>
            <person name="Ichikawa N."/>
        </authorList>
    </citation>
    <scope>NUCLEOTIDE SEQUENCE [LARGE SCALE GENOMIC DNA]</scope>
    <source>
        <strain evidence="4 5">NBRC 106308</strain>
    </source>
</reference>
<evidence type="ECO:0000259" key="3">
    <source>
        <dbReference type="PROSITE" id="PS51186"/>
    </source>
</evidence>
<dbReference type="Gene3D" id="3.40.630.30">
    <property type="match status" value="1"/>
</dbReference>
<dbReference type="PROSITE" id="PS51186">
    <property type="entry name" value="GNAT"/>
    <property type="match status" value="1"/>
</dbReference>
<dbReference type="PANTHER" id="PTHR43877">
    <property type="entry name" value="AMINOALKYLPHOSPHONATE N-ACETYLTRANSFERASE-RELATED-RELATED"/>
    <property type="match status" value="1"/>
</dbReference>
<dbReference type="SUPFAM" id="SSF55729">
    <property type="entry name" value="Acyl-CoA N-acyltransferases (Nat)"/>
    <property type="match status" value="1"/>
</dbReference>
<evidence type="ECO:0000313" key="4">
    <source>
        <dbReference type="EMBL" id="GEO35765.1"/>
    </source>
</evidence>
<name>A0A512DH26_9CELL</name>
<evidence type="ECO:0000256" key="2">
    <source>
        <dbReference type="ARBA" id="ARBA00023315"/>
    </source>
</evidence>
<protein>
    <submittedName>
        <fullName evidence="4">N-acetyltransferase</fullName>
    </submittedName>
</protein>